<proteinExistence type="predicted"/>
<reference evidence="4" key="2">
    <citation type="submission" date="2025-08" db="UniProtKB">
        <authorList>
            <consortium name="RefSeq"/>
        </authorList>
    </citation>
    <scope>IDENTIFICATION</scope>
</reference>
<gene>
    <name evidence="4" type="primary">LOC136074894</name>
</gene>
<name>A0ABM4B301_HYDVU</name>
<dbReference type="RefSeq" id="XP_065643186.1">
    <property type="nucleotide sequence ID" value="XM_065787114.1"/>
</dbReference>
<evidence type="ECO:0000313" key="4">
    <source>
        <dbReference type="RefSeq" id="XP_065643186.1"/>
    </source>
</evidence>
<evidence type="ECO:0000313" key="3">
    <source>
        <dbReference type="Proteomes" id="UP001652625"/>
    </source>
</evidence>
<reference evidence="3" key="1">
    <citation type="submission" date="2025-05" db="UniProtKB">
        <authorList>
            <consortium name="RefSeq"/>
        </authorList>
    </citation>
    <scope>NUCLEOTIDE SEQUENCE [LARGE SCALE GENOMIC DNA]</scope>
</reference>
<dbReference type="InterPro" id="IPR048367">
    <property type="entry name" value="TNP-like_RNaseH_C"/>
</dbReference>
<feature type="domain" description="Transposable element P transposase-like GTP-binding insertion" evidence="1">
    <location>
        <begin position="8"/>
        <end position="79"/>
    </location>
</feature>
<evidence type="ECO:0000259" key="2">
    <source>
        <dbReference type="Pfam" id="PF21789"/>
    </source>
</evidence>
<dbReference type="Pfam" id="PF21788">
    <property type="entry name" value="TNP-like_GBD"/>
    <property type="match status" value="1"/>
</dbReference>
<dbReference type="InterPro" id="IPR048366">
    <property type="entry name" value="TNP-like_GBD"/>
</dbReference>
<dbReference type="Pfam" id="PF21789">
    <property type="entry name" value="TNP-like_RNaseH_C"/>
    <property type="match status" value="1"/>
</dbReference>
<dbReference type="Proteomes" id="UP001652625">
    <property type="component" value="Chromosome 01"/>
</dbReference>
<evidence type="ECO:0000259" key="1">
    <source>
        <dbReference type="Pfam" id="PF21788"/>
    </source>
</evidence>
<organism evidence="3 4">
    <name type="scientific">Hydra vulgaris</name>
    <name type="common">Hydra</name>
    <name type="synonym">Hydra attenuata</name>
    <dbReference type="NCBI Taxonomy" id="6087"/>
    <lineage>
        <taxon>Eukaryota</taxon>
        <taxon>Metazoa</taxon>
        <taxon>Cnidaria</taxon>
        <taxon>Hydrozoa</taxon>
        <taxon>Hydroidolina</taxon>
        <taxon>Anthoathecata</taxon>
        <taxon>Aplanulata</taxon>
        <taxon>Hydridae</taxon>
        <taxon>Hydra</taxon>
    </lineage>
</organism>
<keyword evidence="3" id="KW-1185">Reference proteome</keyword>
<accession>A0ABM4B301</accession>
<dbReference type="GeneID" id="136074894"/>
<sequence length="248" mass="28742">MSRDGIGLRMGHKLREEHIQLTPQSRMRVNLAAQVLSTTVMHMLEEQGDNGTIELRRFISLMDNFFDCFNVSKKANKTRKPMLNPYTSHLDERFAWLNDVFLKYFNDWQFASATIPWLKDDDKKRLCLSKQTLDGFRITVHSFTELGKCLLQENGVCYLLSEKFTQDPLEEYFSKQRRRGGSNDNPSLNEFNRNFLGLNITGDCLIKALNGNYCGRDHEDMQIDINDNSCLPKKKLKDHTENIDGGHP</sequence>
<protein>
    <submittedName>
        <fullName evidence="4">Uncharacterized protein LOC136074894</fullName>
    </submittedName>
</protein>
<feature type="domain" description="Transposable element P transposase-like RNase H C-terminal" evidence="2">
    <location>
        <begin position="163"/>
        <end position="192"/>
    </location>
</feature>